<reference evidence="2" key="2">
    <citation type="submission" date="2015-01" db="EMBL/GenBank/DDBJ databases">
        <title>Evolutionary Origins and Diversification of the Mycorrhizal Mutualists.</title>
        <authorList>
            <consortium name="DOE Joint Genome Institute"/>
            <consortium name="Mycorrhizal Genomics Consortium"/>
            <person name="Kohler A."/>
            <person name="Kuo A."/>
            <person name="Nagy L.G."/>
            <person name="Floudas D."/>
            <person name="Copeland A."/>
            <person name="Barry K.W."/>
            <person name="Cichocki N."/>
            <person name="Veneault-Fourrey C."/>
            <person name="LaButti K."/>
            <person name="Lindquist E.A."/>
            <person name="Lipzen A."/>
            <person name="Lundell T."/>
            <person name="Morin E."/>
            <person name="Murat C."/>
            <person name="Riley R."/>
            <person name="Ohm R."/>
            <person name="Sun H."/>
            <person name="Tunlid A."/>
            <person name="Henrissat B."/>
            <person name="Grigoriev I.V."/>
            <person name="Hibbett D.S."/>
            <person name="Martin F."/>
        </authorList>
    </citation>
    <scope>NUCLEOTIDE SEQUENCE [LARGE SCALE GENOMIC DNA]</scope>
    <source>
        <strain evidence="2">Marx 270</strain>
    </source>
</reference>
<organism evidence="1 2">
    <name type="scientific">Pisolithus tinctorius Marx 270</name>
    <dbReference type="NCBI Taxonomy" id="870435"/>
    <lineage>
        <taxon>Eukaryota</taxon>
        <taxon>Fungi</taxon>
        <taxon>Dikarya</taxon>
        <taxon>Basidiomycota</taxon>
        <taxon>Agaricomycotina</taxon>
        <taxon>Agaricomycetes</taxon>
        <taxon>Agaricomycetidae</taxon>
        <taxon>Boletales</taxon>
        <taxon>Sclerodermatineae</taxon>
        <taxon>Pisolithaceae</taxon>
        <taxon>Pisolithus</taxon>
    </lineage>
</organism>
<name>A0A0C3PUJ1_PISTI</name>
<gene>
    <name evidence="1" type="ORF">M404DRAFT_993889</name>
</gene>
<keyword evidence="2" id="KW-1185">Reference proteome</keyword>
<dbReference type="HOGENOM" id="CLU_3056139_0_0_1"/>
<feature type="non-terminal residue" evidence="1">
    <location>
        <position position="54"/>
    </location>
</feature>
<accession>A0A0C3PUJ1</accession>
<sequence>MQYDCRQSLGTASISLAQRISTQFIANILLRWKHDRYIWWLGGMNFLHAGLHFG</sequence>
<evidence type="ECO:0000313" key="2">
    <source>
        <dbReference type="Proteomes" id="UP000054217"/>
    </source>
</evidence>
<protein>
    <submittedName>
        <fullName evidence="1">Uncharacterized protein</fullName>
    </submittedName>
</protein>
<dbReference type="InParanoid" id="A0A0C3PUJ1"/>
<dbReference type="AlphaFoldDB" id="A0A0C3PUJ1"/>
<evidence type="ECO:0000313" key="1">
    <source>
        <dbReference type="EMBL" id="KIO12916.1"/>
    </source>
</evidence>
<dbReference type="EMBL" id="KN831947">
    <property type="protein sequence ID" value="KIO12916.1"/>
    <property type="molecule type" value="Genomic_DNA"/>
</dbReference>
<proteinExistence type="predicted"/>
<dbReference type="Proteomes" id="UP000054217">
    <property type="component" value="Unassembled WGS sequence"/>
</dbReference>
<reference evidence="1 2" key="1">
    <citation type="submission" date="2014-04" db="EMBL/GenBank/DDBJ databases">
        <authorList>
            <consortium name="DOE Joint Genome Institute"/>
            <person name="Kuo A."/>
            <person name="Kohler A."/>
            <person name="Costa M.D."/>
            <person name="Nagy L.G."/>
            <person name="Floudas D."/>
            <person name="Copeland A."/>
            <person name="Barry K.W."/>
            <person name="Cichocki N."/>
            <person name="Veneault-Fourrey C."/>
            <person name="LaButti K."/>
            <person name="Lindquist E.A."/>
            <person name="Lipzen A."/>
            <person name="Lundell T."/>
            <person name="Morin E."/>
            <person name="Murat C."/>
            <person name="Sun H."/>
            <person name="Tunlid A."/>
            <person name="Henrissat B."/>
            <person name="Grigoriev I.V."/>
            <person name="Hibbett D.S."/>
            <person name="Martin F."/>
            <person name="Nordberg H.P."/>
            <person name="Cantor M.N."/>
            <person name="Hua S.X."/>
        </authorList>
    </citation>
    <scope>NUCLEOTIDE SEQUENCE [LARGE SCALE GENOMIC DNA]</scope>
    <source>
        <strain evidence="1 2">Marx 270</strain>
    </source>
</reference>